<evidence type="ECO:0000256" key="3">
    <source>
        <dbReference type="ARBA" id="ARBA00022605"/>
    </source>
</evidence>
<proteinExistence type="inferred from homology"/>
<evidence type="ECO:0000256" key="7">
    <source>
        <dbReference type="RuleBase" id="RU003560"/>
    </source>
</evidence>
<dbReference type="InterPro" id="IPR015421">
    <property type="entry name" value="PyrdxlP-dep_Trfase_major"/>
</dbReference>
<dbReference type="PIRSF" id="PIRSF000521">
    <property type="entry name" value="Transaminase_4ab_Lys_Orn"/>
    <property type="match status" value="1"/>
</dbReference>
<dbReference type="Pfam" id="PF00202">
    <property type="entry name" value="Aminotran_3"/>
    <property type="match status" value="1"/>
</dbReference>
<evidence type="ECO:0000256" key="1">
    <source>
        <dbReference type="ARBA" id="ARBA00001933"/>
    </source>
</evidence>
<organism evidence="8">
    <name type="scientific">Caldilineaceae bacterium SB0662_bin_9</name>
    <dbReference type="NCBI Taxonomy" id="2605258"/>
    <lineage>
        <taxon>Bacteria</taxon>
        <taxon>Bacillati</taxon>
        <taxon>Chloroflexota</taxon>
        <taxon>Caldilineae</taxon>
        <taxon>Caldilineales</taxon>
        <taxon>Caldilineaceae</taxon>
    </lineage>
</organism>
<dbReference type="GO" id="GO:0006526">
    <property type="term" value="P:L-arginine biosynthetic process"/>
    <property type="evidence" value="ECO:0007669"/>
    <property type="project" value="UniProtKB-ARBA"/>
</dbReference>
<dbReference type="Gene3D" id="3.40.640.10">
    <property type="entry name" value="Type I PLP-dependent aspartate aminotransferase-like (Major domain)"/>
    <property type="match status" value="1"/>
</dbReference>
<dbReference type="AlphaFoldDB" id="A0A6B1DXX1"/>
<keyword evidence="3" id="KW-0028">Amino-acid biosynthesis</keyword>
<dbReference type="GO" id="GO:0042802">
    <property type="term" value="F:identical protein binding"/>
    <property type="evidence" value="ECO:0007669"/>
    <property type="project" value="TreeGrafter"/>
</dbReference>
<dbReference type="FunFam" id="3.40.640.10:FF:000004">
    <property type="entry name" value="Acetylornithine aminotransferase"/>
    <property type="match status" value="1"/>
</dbReference>
<keyword evidence="2" id="KW-0032">Aminotransferase</keyword>
<dbReference type="PANTHER" id="PTHR11986:SF79">
    <property type="entry name" value="ACETYLORNITHINE AMINOTRANSFERASE, MITOCHONDRIAL"/>
    <property type="match status" value="1"/>
</dbReference>
<keyword evidence="4" id="KW-0808">Transferase</keyword>
<comment type="caution">
    <text evidence="8">The sequence shown here is derived from an EMBL/GenBank/DDBJ whole genome shotgun (WGS) entry which is preliminary data.</text>
</comment>
<dbReference type="InterPro" id="IPR004636">
    <property type="entry name" value="AcOrn/SuccOrn_fam"/>
</dbReference>
<dbReference type="InterPro" id="IPR015424">
    <property type="entry name" value="PyrdxlP-dep_Trfase"/>
</dbReference>
<dbReference type="InterPro" id="IPR050103">
    <property type="entry name" value="Class-III_PLP-dep_AT"/>
</dbReference>
<evidence type="ECO:0000256" key="4">
    <source>
        <dbReference type="ARBA" id="ARBA00022679"/>
    </source>
</evidence>
<dbReference type="PROSITE" id="PS00600">
    <property type="entry name" value="AA_TRANSFER_CLASS_3"/>
    <property type="match status" value="1"/>
</dbReference>
<dbReference type="Gene3D" id="3.90.1150.10">
    <property type="entry name" value="Aspartate Aminotransferase, domain 1"/>
    <property type="match status" value="1"/>
</dbReference>
<sequence length="398" mass="43314">MNTQQIIDLEQQYVLGVYGRPPMVFASGEGATLTDADGKSYLDCVSGIAVNALGYGDPDMKAAIMEVVESGVYHVSNLYHTAPHARLAQKLCEHSFADKVHYCLTGADANEGAFKFARRYAYDKDYEEKYSILAFSDGFHGRLFGSLAATPRPKYQDPFKPLMPGVRFALYNDLDSARELVDERVCAIIVEPIQGEGGVNVATPEFLKGLRELADEYDAMLIFDEVQCGMGRTGSLWGYQSIVGDEIAPDIMTLAKSLAGGLPIGAICMNQKVADMIHPGDHASTFAGSPLTTNVACTVLDRIAQPEFLASVQNKGEHLRDLLAELNSPHITEIRGRGLITGVEMDIDVTPVVDQGYEQGLLTVSAGTNILRYVPPFIITEEELERAVKITGNILQGL</sequence>
<evidence type="ECO:0000256" key="5">
    <source>
        <dbReference type="ARBA" id="ARBA00022898"/>
    </source>
</evidence>
<accession>A0A6B1DXX1</accession>
<name>A0A6B1DXX1_9CHLR</name>
<dbReference type="GO" id="GO:0008483">
    <property type="term" value="F:transaminase activity"/>
    <property type="evidence" value="ECO:0007669"/>
    <property type="project" value="UniProtKB-KW"/>
</dbReference>
<evidence type="ECO:0000256" key="6">
    <source>
        <dbReference type="ARBA" id="ARBA00029440"/>
    </source>
</evidence>
<dbReference type="InterPro" id="IPR005814">
    <property type="entry name" value="Aminotrans_3"/>
</dbReference>
<evidence type="ECO:0000256" key="2">
    <source>
        <dbReference type="ARBA" id="ARBA00022576"/>
    </source>
</evidence>
<dbReference type="NCBIfam" id="NF002325">
    <property type="entry name" value="PRK01278.1"/>
    <property type="match status" value="1"/>
</dbReference>
<evidence type="ECO:0000313" key="8">
    <source>
        <dbReference type="EMBL" id="MYD91605.1"/>
    </source>
</evidence>
<comment type="pathway">
    <text evidence="6">Amino-acid biosynthesis.</text>
</comment>
<gene>
    <name evidence="8" type="ORF">F4Y08_14955</name>
</gene>
<reference evidence="8" key="1">
    <citation type="submission" date="2019-09" db="EMBL/GenBank/DDBJ databases">
        <title>Characterisation of the sponge microbiome using genome-centric metagenomics.</title>
        <authorList>
            <person name="Engelberts J.P."/>
            <person name="Robbins S.J."/>
            <person name="De Goeij J.M."/>
            <person name="Aranda M."/>
            <person name="Bell S.C."/>
            <person name="Webster N.S."/>
        </authorList>
    </citation>
    <scope>NUCLEOTIDE SEQUENCE</scope>
    <source>
        <strain evidence="8">SB0662_bin_9</strain>
    </source>
</reference>
<comment type="similarity">
    <text evidence="7">Belongs to the class-III pyridoxal-phosphate-dependent aminotransferase family.</text>
</comment>
<dbReference type="InterPro" id="IPR015422">
    <property type="entry name" value="PyrdxlP-dep_Trfase_small"/>
</dbReference>
<dbReference type="SUPFAM" id="SSF53383">
    <property type="entry name" value="PLP-dependent transferases"/>
    <property type="match status" value="1"/>
</dbReference>
<dbReference type="PANTHER" id="PTHR11986">
    <property type="entry name" value="AMINOTRANSFERASE CLASS III"/>
    <property type="match status" value="1"/>
</dbReference>
<dbReference type="GO" id="GO:0030170">
    <property type="term" value="F:pyridoxal phosphate binding"/>
    <property type="evidence" value="ECO:0007669"/>
    <property type="project" value="InterPro"/>
</dbReference>
<comment type="cofactor">
    <cofactor evidence="1">
        <name>pyridoxal 5'-phosphate</name>
        <dbReference type="ChEBI" id="CHEBI:597326"/>
    </cofactor>
</comment>
<dbReference type="CDD" id="cd00610">
    <property type="entry name" value="OAT_like"/>
    <property type="match status" value="1"/>
</dbReference>
<keyword evidence="5 7" id="KW-0663">Pyridoxal phosphate</keyword>
<protein>
    <submittedName>
        <fullName evidence="8">Acetylornithine/succinylornithine family transaminase</fullName>
    </submittedName>
</protein>
<dbReference type="EMBL" id="VXPY01000104">
    <property type="protein sequence ID" value="MYD91605.1"/>
    <property type="molecule type" value="Genomic_DNA"/>
</dbReference>
<dbReference type="NCBIfam" id="TIGR00707">
    <property type="entry name" value="argD"/>
    <property type="match status" value="1"/>
</dbReference>
<dbReference type="InterPro" id="IPR049704">
    <property type="entry name" value="Aminotrans_3_PPA_site"/>
</dbReference>